<keyword evidence="2" id="KW-0053">Apoptosis</keyword>
<dbReference type="EnsemblMetazoa" id="AMIN001501-RA">
    <property type="protein sequence ID" value="AMIN001501-PA"/>
    <property type="gene ID" value="AMIN001501"/>
</dbReference>
<dbReference type="InterPro" id="IPR016024">
    <property type="entry name" value="ARM-type_fold"/>
</dbReference>
<dbReference type="GO" id="GO:0043066">
    <property type="term" value="P:negative regulation of apoptotic process"/>
    <property type="evidence" value="ECO:0007669"/>
    <property type="project" value="TreeGrafter"/>
</dbReference>
<feature type="region of interest" description="Disordered" evidence="3">
    <location>
        <begin position="892"/>
        <end position="914"/>
    </location>
</feature>
<feature type="region of interest" description="Disordered" evidence="3">
    <location>
        <begin position="465"/>
        <end position="564"/>
    </location>
</feature>
<protein>
    <recommendedName>
        <fullName evidence="6">Apoptosis inhibitor 5/fibroblast growth factor 2-interacting factor 2</fullName>
    </recommendedName>
</protein>
<evidence type="ECO:0008006" key="6">
    <source>
        <dbReference type="Google" id="ProtNLM"/>
    </source>
</evidence>
<dbReference type="GO" id="GO:0005634">
    <property type="term" value="C:nucleus"/>
    <property type="evidence" value="ECO:0007669"/>
    <property type="project" value="TreeGrafter"/>
</dbReference>
<feature type="region of interest" description="Disordered" evidence="3">
    <location>
        <begin position="665"/>
        <end position="684"/>
    </location>
</feature>
<dbReference type="PANTHER" id="PTHR12758">
    <property type="entry name" value="APOPTOSIS INHIBITOR 5-RELATED"/>
    <property type="match status" value="1"/>
</dbReference>
<evidence type="ECO:0000256" key="3">
    <source>
        <dbReference type="SAM" id="MobiDB-lite"/>
    </source>
</evidence>
<feature type="compositionally biased region" description="Polar residues" evidence="3">
    <location>
        <begin position="673"/>
        <end position="684"/>
    </location>
</feature>
<keyword evidence="5" id="KW-1185">Reference proteome</keyword>
<dbReference type="STRING" id="112268.A0A182VTV8"/>
<dbReference type="VEuPathDB" id="VectorBase:AMIN001501"/>
<feature type="region of interest" description="Disordered" evidence="3">
    <location>
        <begin position="1100"/>
        <end position="1148"/>
    </location>
</feature>
<organism evidence="4 5">
    <name type="scientific">Anopheles minimus</name>
    <dbReference type="NCBI Taxonomy" id="112268"/>
    <lineage>
        <taxon>Eukaryota</taxon>
        <taxon>Metazoa</taxon>
        <taxon>Ecdysozoa</taxon>
        <taxon>Arthropoda</taxon>
        <taxon>Hexapoda</taxon>
        <taxon>Insecta</taxon>
        <taxon>Pterygota</taxon>
        <taxon>Neoptera</taxon>
        <taxon>Endopterygota</taxon>
        <taxon>Diptera</taxon>
        <taxon>Nematocera</taxon>
        <taxon>Culicoidea</taxon>
        <taxon>Culicidae</taxon>
        <taxon>Anophelinae</taxon>
        <taxon>Anopheles</taxon>
    </lineage>
</organism>
<reference evidence="4" key="2">
    <citation type="submission" date="2020-05" db="UniProtKB">
        <authorList>
            <consortium name="EnsemblMetazoa"/>
        </authorList>
    </citation>
    <scope>IDENTIFICATION</scope>
    <source>
        <strain evidence="4">MINIMUS1</strain>
    </source>
</reference>
<dbReference type="AlphaFoldDB" id="A0A182VTV8"/>
<dbReference type="InterPro" id="IPR008383">
    <property type="entry name" value="API5"/>
</dbReference>
<dbReference type="GO" id="GO:0006915">
    <property type="term" value="P:apoptotic process"/>
    <property type="evidence" value="ECO:0007669"/>
    <property type="project" value="UniProtKB-KW"/>
</dbReference>
<feature type="compositionally biased region" description="Gly residues" evidence="3">
    <location>
        <begin position="533"/>
        <end position="556"/>
    </location>
</feature>
<sequence length="1212" mass="134353">MDNTGDRIEKLYKNYEILSDAKEKIGEHEAEYKEILDAVKGSAKEKRLASQFIGKFFKHFPNLADLAIESQLDLCEDEDTQIRRQAIKDLPQLCRDTTEHTPRIGDILAQLLITEDSAELLQVHQSLLTLAKYDAVGTLTGIFSQIVGGEETTRFRSFQFINNKIMKLEPQILTKLVEDFIIAEVKKITLDVSSDEFHLCMSILNQTKLSKTLPGHVELVTLAAEQADLESDPGAMASDDETVERFIQCSTEAMPFFSSQVESTQFVKFMCEKFLRPSVWCLIGAADDQQQTQQRLLKVFAEMTAFCGTLEKASEKVEAIYEVLLVLYRTTSIDREYMPLPPLDADLNETPSFHFSHAECLLYALHTLGKQAADFLTFPDNPAKLKDFRSRLQYLARGTQGYIKKLQEAVKGKTAEEMKSEENQIKVTALKTTSNISTLIRDLFHSPPSFKSVVQLSWVVPKGKKAQQQQQRLEQKQEDGNKAGNKRHATITFDGNGKSAADSKGPKHGKPSSGSQKMYTPPSGKYSAKLHRNGGGGGGGGGGGRRTSGGGGGGNFRRGSFGERSDNMESLSKIIVKKYFPNIEHTELVTDAEYQIVKNCQLDDLLKTESNPYALDRICEGEKLQTAEFYVQKEKVYKRNFAKFYRKTEKDPPQPRTVRQVVPSVDNAPAAPGNQTSCDGNQPSVRDNQTLALVIASEGVMEPVRSNEANGSQHDPYLLPAEQIQIPIEMPLAILPEDDNFGSTDVDGARDFLQLCTGEELPPMSMRQTMTRDMLISQLPSIPVVPPLVDNFQELDLKTINTPMFKRPLGTSTPLPTGSGPDVLVPLTALDEWVAQEVVVGGSENPTGEVPPNATVEPIPTAVETVPTAVETGPLPERAGPSNSVLPVRPAAVLESSSSSELSDTPVKRPKRDQQEISFSKRLLPFVPIVSTPKPRRNFDIFSFPRHTIWNQAIKDVQNQLSESCKQLQLREAAVMREAAPEQRIDSGFQQTPDDFLHHQRPTMNTTEASSNMVTINQTANKERNVQSIQLDTLLTGDYVTSMQPNEPDALGSIDGKLTEVSDRFHLNTLTEATSTSQEKTATQQAAPVENVAVLKESTKHNVGQPTVAAPDSQPPPKRKRGNRHKKTQSNENENSPIPDGAMNDEDQLGHSIGVQRLQQMLRITSSLDASRFFKNIILLKHADLLNIECNAERCITHVSLKLPQVDEPDVP</sequence>
<dbReference type="Proteomes" id="UP000075920">
    <property type="component" value="Unassembled WGS sequence"/>
</dbReference>
<feature type="compositionally biased region" description="Low complexity" evidence="3">
    <location>
        <begin position="894"/>
        <end position="903"/>
    </location>
</feature>
<feature type="compositionally biased region" description="Basic residues" evidence="3">
    <location>
        <begin position="1117"/>
        <end position="1128"/>
    </location>
</feature>
<accession>A0A182VTV8</accession>
<comment type="similarity">
    <text evidence="1">Belongs to the API5 family.</text>
</comment>
<evidence type="ECO:0000256" key="2">
    <source>
        <dbReference type="ARBA" id="ARBA00022703"/>
    </source>
</evidence>
<dbReference type="PANTHER" id="PTHR12758:SF19">
    <property type="entry name" value="APOPTOSIS INHIBITOR 5"/>
    <property type="match status" value="1"/>
</dbReference>
<proteinExistence type="inferred from homology"/>
<dbReference type="Pfam" id="PF05918">
    <property type="entry name" value="API5"/>
    <property type="match status" value="1"/>
</dbReference>
<dbReference type="GO" id="GO:0003723">
    <property type="term" value="F:RNA binding"/>
    <property type="evidence" value="ECO:0007669"/>
    <property type="project" value="TreeGrafter"/>
</dbReference>
<evidence type="ECO:0000256" key="1">
    <source>
        <dbReference type="ARBA" id="ARBA00009515"/>
    </source>
</evidence>
<evidence type="ECO:0000313" key="5">
    <source>
        <dbReference type="Proteomes" id="UP000075920"/>
    </source>
</evidence>
<dbReference type="SUPFAM" id="SSF48371">
    <property type="entry name" value="ARM repeat"/>
    <property type="match status" value="1"/>
</dbReference>
<evidence type="ECO:0000313" key="4">
    <source>
        <dbReference type="EnsemblMetazoa" id="AMIN001501-PA"/>
    </source>
</evidence>
<name>A0A182VTV8_9DIPT</name>
<reference evidence="5" key="1">
    <citation type="submission" date="2013-03" db="EMBL/GenBank/DDBJ databases">
        <title>The Genome Sequence of Anopheles minimus MINIMUS1.</title>
        <authorList>
            <consortium name="The Broad Institute Genomics Platform"/>
            <person name="Neafsey D.E."/>
            <person name="Walton C."/>
            <person name="Walker B."/>
            <person name="Young S.K."/>
            <person name="Zeng Q."/>
            <person name="Gargeya S."/>
            <person name="Fitzgerald M."/>
            <person name="Haas B."/>
            <person name="Abouelleil A."/>
            <person name="Allen A.W."/>
            <person name="Alvarado L."/>
            <person name="Arachchi H.M."/>
            <person name="Berlin A.M."/>
            <person name="Chapman S.B."/>
            <person name="Gainer-Dewar J."/>
            <person name="Goldberg J."/>
            <person name="Griggs A."/>
            <person name="Gujja S."/>
            <person name="Hansen M."/>
            <person name="Howarth C."/>
            <person name="Imamovic A."/>
            <person name="Ireland A."/>
            <person name="Larimer J."/>
            <person name="McCowan C."/>
            <person name="Murphy C."/>
            <person name="Pearson M."/>
            <person name="Poon T.W."/>
            <person name="Priest M."/>
            <person name="Roberts A."/>
            <person name="Saif S."/>
            <person name="Shea T."/>
            <person name="Sisk P."/>
            <person name="Sykes S."/>
            <person name="Wortman J."/>
            <person name="Nusbaum C."/>
            <person name="Birren B."/>
        </authorList>
    </citation>
    <scope>NUCLEOTIDE SEQUENCE [LARGE SCALE GENOMIC DNA]</scope>
    <source>
        <strain evidence="5">MINIMUS1</strain>
    </source>
</reference>